<keyword evidence="2" id="KW-1185">Reference proteome</keyword>
<accession>A0ABT4RY67</accession>
<gene>
    <name evidence="1" type="ORF">OOZ35_04515</name>
</gene>
<comment type="caution">
    <text evidence="1">The sequence shown here is derived from an EMBL/GenBank/DDBJ whole genome shotgun (WGS) entry which is preliminary data.</text>
</comment>
<protein>
    <submittedName>
        <fullName evidence="1">Uncharacterized protein</fullName>
    </submittedName>
</protein>
<dbReference type="RefSeq" id="WP_191072861.1">
    <property type="nucleotide sequence ID" value="NZ_CP061703.1"/>
</dbReference>
<reference evidence="1" key="1">
    <citation type="submission" date="2022-11" db="EMBL/GenBank/DDBJ databases">
        <title>Refractory cell wall polysaccharides provide important carbon source for microbial heterotrophs in the hadal ocean.</title>
        <authorList>
            <person name="Zhu X."/>
        </authorList>
    </citation>
    <scope>NUCLEOTIDE SEQUENCE</scope>
    <source>
        <strain evidence="1">MTRN7</strain>
    </source>
</reference>
<organism evidence="1 2">
    <name type="scientific">Mesoflavibacter profundi</name>
    <dbReference type="NCBI Taxonomy" id="2708110"/>
    <lineage>
        <taxon>Bacteria</taxon>
        <taxon>Pseudomonadati</taxon>
        <taxon>Bacteroidota</taxon>
        <taxon>Flavobacteriia</taxon>
        <taxon>Flavobacteriales</taxon>
        <taxon>Flavobacteriaceae</taxon>
        <taxon>Mesoflavibacter</taxon>
    </lineage>
</organism>
<evidence type="ECO:0000313" key="1">
    <source>
        <dbReference type="EMBL" id="MDA0176753.1"/>
    </source>
</evidence>
<name>A0ABT4RY67_9FLAO</name>
<evidence type="ECO:0000313" key="2">
    <source>
        <dbReference type="Proteomes" id="UP001149142"/>
    </source>
</evidence>
<dbReference type="Proteomes" id="UP001149142">
    <property type="component" value="Unassembled WGS sequence"/>
</dbReference>
<dbReference type="EMBL" id="JAPFGC010000002">
    <property type="protein sequence ID" value="MDA0176753.1"/>
    <property type="molecule type" value="Genomic_DNA"/>
</dbReference>
<proteinExistence type="predicted"/>
<sequence>MKSSYQLGLGNIFFFENILISEINEGKHVNYNEALDYKDLITEKFDGKPFIYISNRVNQFSVNIMDFEKFCNTFPNMKAFVTVYYNQFTYKGLAFEKQFCKIPYLDFKTITEAYKFSKKELKVSNKNKFPK</sequence>